<reference evidence="1" key="2">
    <citation type="submission" date="2015-07" db="EMBL/GenBank/DDBJ databases">
        <title>Plasmids, circular viruses and viroids from rat gut.</title>
        <authorList>
            <person name="Jorgensen T.J."/>
            <person name="Hansen M.A."/>
            <person name="Xu Z."/>
            <person name="Tabak M.A."/>
            <person name="Sorensen S.J."/>
            <person name="Hansen L.H."/>
        </authorList>
    </citation>
    <scope>NUCLEOTIDE SEQUENCE</scope>
    <source>
        <strain evidence="1">RGFK1531</strain>
    </source>
</reference>
<dbReference type="AlphaFoldDB" id="A0A0H5QNT1"/>
<name>A0A0H5QNT1_9ZZZZ</name>
<proteinExistence type="predicted"/>
<organism evidence="1">
    <name type="scientific">uncultured prokaryote</name>
    <dbReference type="NCBI Taxonomy" id="198431"/>
    <lineage>
        <taxon>unclassified sequences</taxon>
        <taxon>environmental samples</taxon>
    </lineage>
</organism>
<accession>A0A0H5QNT1</accession>
<sequence length="78" mass="8804">MPDRISQYRQVRLTINAAPGFPAYDWRFSATEYRKGVPNVVLVDTANFDEPLWLPTPEAGVTAAVRAALSLQNRWTLL</sequence>
<protein>
    <submittedName>
        <fullName evidence="1">Uncharacterized protein</fullName>
    </submittedName>
</protein>
<evidence type="ECO:0000313" key="1">
    <source>
        <dbReference type="EMBL" id="CRY97407.1"/>
    </source>
</evidence>
<dbReference type="EMBL" id="LN854066">
    <property type="protein sequence ID" value="CRY97407.1"/>
    <property type="molecule type" value="Genomic_DNA"/>
</dbReference>
<reference evidence="1" key="1">
    <citation type="submission" date="2015-06" db="EMBL/GenBank/DDBJ databases">
        <authorList>
            <person name="Joergensen T."/>
        </authorList>
    </citation>
    <scope>NUCLEOTIDE SEQUENCE</scope>
    <source>
        <strain evidence="1">RGFK1531</strain>
    </source>
</reference>